<accession>A0ACC2VJW4</accession>
<keyword evidence="2" id="KW-1185">Reference proteome</keyword>
<dbReference type="EMBL" id="JASBWR010000068">
    <property type="protein sequence ID" value="KAJ9099683.1"/>
    <property type="molecule type" value="Genomic_DNA"/>
</dbReference>
<name>A0ACC2VJW4_9TREE</name>
<proteinExistence type="predicted"/>
<sequence>MIVWNAVVTAIMMAVACAAASIDGSAWENLRYTRTIDLSRSYVKETGLILVKNLQDSPSNEYYLTVGDGNGFVTSISAISAALMDLNMPIEPELVEPFVYKLTFPVPVAPQSTLDIKVRFVYVDALQPLPAKIDLAEKQSLLLKLNKFVFSPYKTTDYTLSFSGITKGQEMEITTANLKASENVPDVRPQVQENTLQYGPVLETLEPYTIQPMGLLYEHNRPLLSATNYNRSIWLPGSEVGNVLIEEYYELTNKGAELLKGFLRVEWMKGKYEQSRNHFALSHLEYNAKELFDDYYVTDLVGQVSSHRKIANNLLIQPRFPIFGGWKYNFTLGYHGKLGDYVHKVNDEPDTYMAKIPLLNTLRDATYGDVYLSFYLPENAEFIDFASPIAAESLDLGNEASYLDVSDGHVKVTLHYKNLFDDLSNLDVFIKYRYTKTNYWWKVIKIAGFVFIGLTSYFLLSLIDISIEKEEKK</sequence>
<organism evidence="1 2">
    <name type="scientific">Naganishia cerealis</name>
    <dbReference type="NCBI Taxonomy" id="610337"/>
    <lineage>
        <taxon>Eukaryota</taxon>
        <taxon>Fungi</taxon>
        <taxon>Dikarya</taxon>
        <taxon>Basidiomycota</taxon>
        <taxon>Agaricomycotina</taxon>
        <taxon>Tremellomycetes</taxon>
        <taxon>Filobasidiales</taxon>
        <taxon>Filobasidiaceae</taxon>
        <taxon>Naganishia</taxon>
    </lineage>
</organism>
<evidence type="ECO:0000313" key="1">
    <source>
        <dbReference type="EMBL" id="KAJ9099683.1"/>
    </source>
</evidence>
<reference evidence="1" key="1">
    <citation type="submission" date="2023-04" db="EMBL/GenBank/DDBJ databases">
        <title>Draft Genome sequencing of Naganishia species isolated from polar environments using Oxford Nanopore Technology.</title>
        <authorList>
            <person name="Leo P."/>
            <person name="Venkateswaran K."/>
        </authorList>
    </citation>
    <scope>NUCLEOTIDE SEQUENCE</scope>
    <source>
        <strain evidence="1">MNA-CCFEE 5261</strain>
    </source>
</reference>
<gene>
    <name evidence="1" type="ORF">QFC19_005922</name>
</gene>
<comment type="caution">
    <text evidence="1">The sequence shown here is derived from an EMBL/GenBank/DDBJ whole genome shotgun (WGS) entry which is preliminary data.</text>
</comment>
<protein>
    <submittedName>
        <fullName evidence="1">Uncharacterized protein</fullName>
    </submittedName>
</protein>
<dbReference type="Proteomes" id="UP001241377">
    <property type="component" value="Unassembled WGS sequence"/>
</dbReference>
<evidence type="ECO:0000313" key="2">
    <source>
        <dbReference type="Proteomes" id="UP001241377"/>
    </source>
</evidence>